<evidence type="ECO:0000259" key="2">
    <source>
        <dbReference type="Pfam" id="PF13349"/>
    </source>
</evidence>
<sequence>MWKALPFVLLLVPAFAQAEEHCRFNAARDLKLDLTGVRSVVIEVGRHDFHVKAGSPKVSGRACASSQEALDQLQLAQRRQGDSLIIGTGNERSGSGDGGWFGKQHYAYLDINVSLPKDLPVTVAVGSGDADVTGLAVVESHVGSGDLDVRDANKLRSGIGSGDLRAGNVGLIEIDSIGSGDFEANAVREDVRIGSIGSGDAELRGIGGSVEVRSIGSGNLTVAGVGGDLRVRSVGSGDVDHRDVKGRVDIPRDN</sequence>
<dbReference type="RefSeq" id="WP_144899031.1">
    <property type="nucleotide sequence ID" value="NZ_VLKN01000003.1"/>
</dbReference>
<dbReference type="OrthoDB" id="5944342at2"/>
<feature type="signal peptide" evidence="1">
    <location>
        <begin position="1"/>
        <end position="18"/>
    </location>
</feature>
<feature type="chain" id="PRO_5021729435" description="DUF4097 domain-containing protein" evidence="1">
    <location>
        <begin position="19"/>
        <end position="254"/>
    </location>
</feature>
<gene>
    <name evidence="3" type="ORF">IP90_01548</name>
</gene>
<organism evidence="3 4">
    <name type="scientific">Luteimonas cucumeris</name>
    <dbReference type="NCBI Taxonomy" id="985012"/>
    <lineage>
        <taxon>Bacteria</taxon>
        <taxon>Pseudomonadati</taxon>
        <taxon>Pseudomonadota</taxon>
        <taxon>Gammaproteobacteria</taxon>
        <taxon>Lysobacterales</taxon>
        <taxon>Lysobacteraceae</taxon>
        <taxon>Luteimonas</taxon>
    </lineage>
</organism>
<reference evidence="3 4" key="1">
    <citation type="journal article" date="2015" name="Stand. Genomic Sci.">
        <title>Genomic Encyclopedia of Bacterial and Archaeal Type Strains, Phase III: the genomes of soil and plant-associated and newly described type strains.</title>
        <authorList>
            <person name="Whitman W.B."/>
            <person name="Woyke T."/>
            <person name="Klenk H.P."/>
            <person name="Zhou Y."/>
            <person name="Lilburn T.G."/>
            <person name="Beck B.J."/>
            <person name="De Vos P."/>
            <person name="Vandamme P."/>
            <person name="Eisen J.A."/>
            <person name="Garrity G."/>
            <person name="Hugenholtz P."/>
            <person name="Kyrpides N.C."/>
        </authorList>
    </citation>
    <scope>NUCLEOTIDE SEQUENCE [LARGE SCALE GENOMIC DNA]</scope>
    <source>
        <strain evidence="3 4">CGMCC 1.10821</strain>
    </source>
</reference>
<keyword evidence="4" id="KW-1185">Reference proteome</keyword>
<dbReference type="Pfam" id="PF13349">
    <property type="entry name" value="DUF4097"/>
    <property type="match status" value="1"/>
</dbReference>
<comment type="caution">
    <text evidence="3">The sequence shown here is derived from an EMBL/GenBank/DDBJ whole genome shotgun (WGS) entry which is preliminary data.</text>
</comment>
<dbReference type="Gene3D" id="2.160.20.120">
    <property type="match status" value="1"/>
</dbReference>
<evidence type="ECO:0000256" key="1">
    <source>
        <dbReference type="SAM" id="SignalP"/>
    </source>
</evidence>
<protein>
    <recommendedName>
        <fullName evidence="2">DUF4097 domain-containing protein</fullName>
    </recommendedName>
</protein>
<keyword evidence="1" id="KW-0732">Signal</keyword>
<dbReference type="Proteomes" id="UP000315167">
    <property type="component" value="Unassembled WGS sequence"/>
</dbReference>
<dbReference type="AlphaFoldDB" id="A0A562L7X6"/>
<feature type="domain" description="DUF4097" evidence="2">
    <location>
        <begin position="39"/>
        <end position="233"/>
    </location>
</feature>
<dbReference type="InterPro" id="IPR025164">
    <property type="entry name" value="Toastrack_DUF4097"/>
</dbReference>
<evidence type="ECO:0000313" key="4">
    <source>
        <dbReference type="Proteomes" id="UP000315167"/>
    </source>
</evidence>
<proteinExistence type="predicted"/>
<dbReference type="EMBL" id="VLKN01000003">
    <property type="protein sequence ID" value="TWI03733.1"/>
    <property type="molecule type" value="Genomic_DNA"/>
</dbReference>
<name>A0A562L7X6_9GAMM</name>
<accession>A0A562L7X6</accession>
<evidence type="ECO:0000313" key="3">
    <source>
        <dbReference type="EMBL" id="TWI03733.1"/>
    </source>
</evidence>